<name>A0A2D3UR41_9PEZI</name>
<evidence type="ECO:0000313" key="5">
    <source>
        <dbReference type="EMBL" id="CZT19512.1"/>
    </source>
</evidence>
<dbReference type="Proteomes" id="UP000225277">
    <property type="component" value="Unassembled WGS sequence"/>
</dbReference>
<accession>A0A2D3UR41</accession>
<feature type="region of interest" description="Disordered" evidence="3">
    <location>
        <begin position="1"/>
        <end position="39"/>
    </location>
</feature>
<evidence type="ECO:0000259" key="4">
    <source>
        <dbReference type="PROSITE" id="PS51186"/>
    </source>
</evidence>
<protein>
    <submittedName>
        <fullName evidence="5">Related to polyamine acetyltransferase</fullName>
    </submittedName>
</protein>
<dbReference type="OrthoDB" id="30840at2759"/>
<gene>
    <name evidence="5" type="ORF">RCC_05363</name>
</gene>
<dbReference type="PROSITE" id="PS51186">
    <property type="entry name" value="GNAT"/>
    <property type="match status" value="1"/>
</dbReference>
<feature type="domain" description="N-acetyltransferase" evidence="4">
    <location>
        <begin position="54"/>
        <end position="253"/>
    </location>
</feature>
<dbReference type="GO" id="GO:0005737">
    <property type="term" value="C:cytoplasm"/>
    <property type="evidence" value="ECO:0007669"/>
    <property type="project" value="TreeGrafter"/>
</dbReference>
<reference evidence="5 6" key="1">
    <citation type="submission" date="2016-03" db="EMBL/GenBank/DDBJ databases">
        <authorList>
            <person name="Ploux O."/>
        </authorList>
    </citation>
    <scope>NUCLEOTIDE SEQUENCE [LARGE SCALE GENOMIC DNA]</scope>
    <source>
        <strain evidence="5 6">URUG2</strain>
    </source>
</reference>
<dbReference type="STRING" id="112498.A0A2D3UR41"/>
<organism evidence="5 6">
    <name type="scientific">Ramularia collo-cygni</name>
    <dbReference type="NCBI Taxonomy" id="112498"/>
    <lineage>
        <taxon>Eukaryota</taxon>
        <taxon>Fungi</taxon>
        <taxon>Dikarya</taxon>
        <taxon>Ascomycota</taxon>
        <taxon>Pezizomycotina</taxon>
        <taxon>Dothideomycetes</taxon>
        <taxon>Dothideomycetidae</taxon>
        <taxon>Mycosphaerellales</taxon>
        <taxon>Mycosphaerellaceae</taxon>
        <taxon>Ramularia</taxon>
    </lineage>
</organism>
<dbReference type="PANTHER" id="PTHR10908">
    <property type="entry name" value="SEROTONIN N-ACETYLTRANSFERASE"/>
    <property type="match status" value="1"/>
</dbReference>
<evidence type="ECO:0000256" key="1">
    <source>
        <dbReference type="ARBA" id="ARBA00022679"/>
    </source>
</evidence>
<dbReference type="InterPro" id="IPR051635">
    <property type="entry name" value="SNAT-like"/>
</dbReference>
<dbReference type="CDD" id="cd04301">
    <property type="entry name" value="NAT_SF"/>
    <property type="match status" value="1"/>
</dbReference>
<dbReference type="AlphaFoldDB" id="A0A2D3UR41"/>
<dbReference type="SUPFAM" id="SSF55729">
    <property type="entry name" value="Acyl-CoA N-acyltransferases (Nat)"/>
    <property type="match status" value="1"/>
</dbReference>
<keyword evidence="6" id="KW-1185">Reference proteome</keyword>
<dbReference type="InterPro" id="IPR000182">
    <property type="entry name" value="GNAT_dom"/>
</dbReference>
<sequence>MPRDLSALANDRTLQDMSSLSKVSERDSSYEQSMSQQDEDQMIATLSQRSTQLDELHPYTQTLSLSDIESCVVLENAAFPPEERASREKFQYRLKHCSELCLGIFSSQENSDAATAETSAPVFSGEPQRKAVLLGHVIATKAAGETVTDDDMAVPAPGQIDPKLGHKEHGRTICIHSLAVLPEYQHRGLGKTIVKAYLQRMQRQEVADRVALIAHDYLVTYYEQFGFVNKGESAAQFGGGGWIDMVSEFELMPTSGEN</sequence>
<evidence type="ECO:0000256" key="3">
    <source>
        <dbReference type="SAM" id="MobiDB-lite"/>
    </source>
</evidence>
<evidence type="ECO:0000256" key="2">
    <source>
        <dbReference type="ARBA" id="ARBA00023315"/>
    </source>
</evidence>
<dbReference type="InterPro" id="IPR016181">
    <property type="entry name" value="Acyl_CoA_acyltransferase"/>
</dbReference>
<dbReference type="Gene3D" id="3.40.630.30">
    <property type="match status" value="1"/>
</dbReference>
<evidence type="ECO:0000313" key="6">
    <source>
        <dbReference type="Proteomes" id="UP000225277"/>
    </source>
</evidence>
<dbReference type="GeneID" id="35600525"/>
<keyword evidence="1 5" id="KW-0808">Transferase</keyword>
<dbReference type="EMBL" id="FJUY01000007">
    <property type="protein sequence ID" value="CZT19512.1"/>
    <property type="molecule type" value="Genomic_DNA"/>
</dbReference>
<dbReference type="RefSeq" id="XP_023626402.1">
    <property type="nucleotide sequence ID" value="XM_023770634.1"/>
</dbReference>
<dbReference type="GO" id="GO:0004059">
    <property type="term" value="F:aralkylamine N-acetyltransferase activity"/>
    <property type="evidence" value="ECO:0007669"/>
    <property type="project" value="TreeGrafter"/>
</dbReference>
<dbReference type="PANTHER" id="PTHR10908:SF0">
    <property type="entry name" value="SEROTONIN N-ACETYLTRANSFERASE"/>
    <property type="match status" value="1"/>
</dbReference>
<keyword evidence="2" id="KW-0012">Acyltransferase</keyword>
<proteinExistence type="predicted"/>
<dbReference type="Pfam" id="PF13673">
    <property type="entry name" value="Acetyltransf_10"/>
    <property type="match status" value="1"/>
</dbReference>